<proteinExistence type="predicted"/>
<dbReference type="Proteomes" id="UP000620874">
    <property type="component" value="Unassembled WGS sequence"/>
</dbReference>
<dbReference type="Gene3D" id="2.115.10.20">
    <property type="entry name" value="Glycosyl hydrolase domain, family 43"/>
    <property type="match status" value="1"/>
</dbReference>
<evidence type="ECO:0000313" key="2">
    <source>
        <dbReference type="EMBL" id="MBD8040282.1"/>
    </source>
</evidence>
<dbReference type="RefSeq" id="WP_191763709.1">
    <property type="nucleotide sequence ID" value="NZ_JACSPP010000017.1"/>
</dbReference>
<sequence>MKKNIATKILLGLSVLACSTSTYAQTVERERPAEWQQLVPGARFMDRFLAMPEGTQGKQTWGTDSVQNRYTDNGIELPDISFWGGNILQTPDKRYHLYVCGWPENSPKGHMFWSNSTVFHATSDKLTGPYHIQNSIGKGHNPEAFRLDDGRIVVYVIDGYYIATNEDSPIWYYQKFDFDPRDRPIIEGLSNLTFARRQDGSRLMVCRGGGVWISRDGISPYRQLTGKRVYPAVEGKFEDPVVWKDSLQYHLIVNDWLGRIAYYQRSKDGIHWVTEQGEAYMPGVSFHRDGEIEHWFKYERPKVFQDHNGRAIQMNFAVIDTIKWNDLPGDRHSSKNICIPLNKGILLSVLNTQPIDDSTRRIEVRIQAEPGFNPQTDIDIQSLRFGAYTEVNYGRGCLPVKTRKDGKDLIVTFDGKGSGITPDEFAPKLIGHTTKGELLFGYAYLPYVNYTPALLSARRPQYDSSQGTLKVKVENFGLSTSQPAEVEVRLNDKTIAQGTVESLEPYGVSELILPPSFHPDGDNLPYEVIIRSGGVEMERHTFLQ</sequence>
<evidence type="ECO:0000256" key="1">
    <source>
        <dbReference type="SAM" id="SignalP"/>
    </source>
</evidence>
<dbReference type="GO" id="GO:0016787">
    <property type="term" value="F:hydrolase activity"/>
    <property type="evidence" value="ECO:0007669"/>
    <property type="project" value="UniProtKB-KW"/>
</dbReference>
<dbReference type="InterPro" id="IPR023296">
    <property type="entry name" value="Glyco_hydro_beta-prop_sf"/>
</dbReference>
<keyword evidence="1" id="KW-0732">Signal</keyword>
<comment type="caution">
    <text evidence="2">The sequence shown here is derived from an EMBL/GenBank/DDBJ whole genome shotgun (WGS) entry which is preliminary data.</text>
</comment>
<protein>
    <submittedName>
        <fullName evidence="2">Glycoside hydrolase family protein</fullName>
    </submittedName>
</protein>
<organism evidence="2 3">
    <name type="scientific">Phocaeicola intestinalis</name>
    <dbReference type="NCBI Taxonomy" id="2762212"/>
    <lineage>
        <taxon>Bacteria</taxon>
        <taxon>Pseudomonadati</taxon>
        <taxon>Bacteroidota</taxon>
        <taxon>Bacteroidia</taxon>
        <taxon>Bacteroidales</taxon>
        <taxon>Bacteroidaceae</taxon>
        <taxon>Phocaeicola</taxon>
    </lineage>
</organism>
<feature type="chain" id="PRO_5045873185" evidence="1">
    <location>
        <begin position="25"/>
        <end position="544"/>
    </location>
</feature>
<accession>A0ABR8Y7U3</accession>
<keyword evidence="2" id="KW-0378">Hydrolase</keyword>
<reference evidence="2 3" key="1">
    <citation type="submission" date="2020-08" db="EMBL/GenBank/DDBJ databases">
        <title>A Genomic Blueprint of the Chicken Gut Microbiome.</title>
        <authorList>
            <person name="Gilroy R."/>
            <person name="Ravi A."/>
            <person name="Getino M."/>
            <person name="Pursley I."/>
            <person name="Horton D.L."/>
            <person name="Alikhan N.-F."/>
            <person name="Baker D."/>
            <person name="Gharbi K."/>
            <person name="Hall N."/>
            <person name="Watson M."/>
            <person name="Adriaenssens E.M."/>
            <person name="Foster-Nyarko E."/>
            <person name="Jarju S."/>
            <person name="Secka A."/>
            <person name="Antonio M."/>
            <person name="Oren A."/>
            <person name="Chaudhuri R."/>
            <person name="La Ragione R.M."/>
            <person name="Hildebrand F."/>
            <person name="Pallen M.J."/>
        </authorList>
    </citation>
    <scope>NUCLEOTIDE SEQUENCE [LARGE SCALE GENOMIC DNA]</scope>
    <source>
        <strain evidence="2 3">Sa1CVN1</strain>
    </source>
</reference>
<evidence type="ECO:0000313" key="3">
    <source>
        <dbReference type="Proteomes" id="UP000620874"/>
    </source>
</evidence>
<dbReference type="SUPFAM" id="SSF75005">
    <property type="entry name" value="Arabinanase/levansucrase/invertase"/>
    <property type="match status" value="1"/>
</dbReference>
<gene>
    <name evidence="2" type="ORF">H9625_07455</name>
</gene>
<name>A0ABR8Y7U3_9BACT</name>
<keyword evidence="3" id="KW-1185">Reference proteome</keyword>
<feature type="signal peptide" evidence="1">
    <location>
        <begin position="1"/>
        <end position="24"/>
    </location>
</feature>
<dbReference type="CDD" id="cd08994">
    <property type="entry name" value="GH43_62_32_68_117_130-like"/>
    <property type="match status" value="1"/>
</dbReference>
<dbReference type="EMBL" id="JACSPP010000017">
    <property type="protein sequence ID" value="MBD8040282.1"/>
    <property type="molecule type" value="Genomic_DNA"/>
</dbReference>